<dbReference type="InterPro" id="IPR049278">
    <property type="entry name" value="MS_channel_C"/>
</dbReference>
<dbReference type="InterPro" id="IPR008910">
    <property type="entry name" value="MSC_TM_helix"/>
</dbReference>
<feature type="transmembrane region" description="Helical" evidence="7">
    <location>
        <begin position="93"/>
        <end position="123"/>
    </location>
</feature>
<evidence type="ECO:0000256" key="3">
    <source>
        <dbReference type="ARBA" id="ARBA00022475"/>
    </source>
</evidence>
<dbReference type="PANTHER" id="PTHR30221">
    <property type="entry name" value="SMALL-CONDUCTANCE MECHANOSENSITIVE CHANNEL"/>
    <property type="match status" value="1"/>
</dbReference>
<reference evidence="10" key="1">
    <citation type="journal article" date="2021" name="PeerJ">
        <title>Extensive microbial diversity within the chicken gut microbiome revealed by metagenomics and culture.</title>
        <authorList>
            <person name="Gilroy R."/>
            <person name="Ravi A."/>
            <person name="Getino M."/>
            <person name="Pursley I."/>
            <person name="Horton D.L."/>
            <person name="Alikhan N.F."/>
            <person name="Baker D."/>
            <person name="Gharbi K."/>
            <person name="Hall N."/>
            <person name="Watson M."/>
            <person name="Adriaenssens E.M."/>
            <person name="Foster-Nyarko E."/>
            <person name="Jarju S."/>
            <person name="Secka A."/>
            <person name="Antonio M."/>
            <person name="Oren A."/>
            <person name="Chaudhuri R.R."/>
            <person name="La Ragione R."/>
            <person name="Hildebrand F."/>
            <person name="Pallen M.J."/>
        </authorList>
    </citation>
    <scope>NUCLEOTIDE SEQUENCE</scope>
    <source>
        <strain evidence="10">23274</strain>
    </source>
</reference>
<gene>
    <name evidence="10" type="ORF">H9863_00390</name>
</gene>
<dbReference type="Pfam" id="PF05552">
    <property type="entry name" value="MS_channel_1st_1"/>
    <property type="match status" value="1"/>
</dbReference>
<keyword evidence="4 7" id="KW-0812">Transmembrane</keyword>
<dbReference type="Pfam" id="PF21082">
    <property type="entry name" value="MS_channel_3rd"/>
    <property type="match status" value="1"/>
</dbReference>
<dbReference type="GO" id="GO:0005886">
    <property type="term" value="C:plasma membrane"/>
    <property type="evidence" value="ECO:0007669"/>
    <property type="project" value="UniProtKB-SubCell"/>
</dbReference>
<keyword evidence="5 7" id="KW-1133">Transmembrane helix</keyword>
<dbReference type="InterPro" id="IPR006686">
    <property type="entry name" value="MscS_channel_CS"/>
</dbReference>
<dbReference type="EMBL" id="DXFT01000008">
    <property type="protein sequence ID" value="HIX02563.1"/>
    <property type="molecule type" value="Genomic_DNA"/>
</dbReference>
<evidence type="ECO:0000259" key="8">
    <source>
        <dbReference type="Pfam" id="PF00924"/>
    </source>
</evidence>
<evidence type="ECO:0000313" key="10">
    <source>
        <dbReference type="EMBL" id="HIX02563.1"/>
    </source>
</evidence>
<dbReference type="Gene3D" id="2.30.30.60">
    <property type="match status" value="1"/>
</dbReference>
<dbReference type="PROSITE" id="PS01246">
    <property type="entry name" value="UPF0003"/>
    <property type="match status" value="1"/>
</dbReference>
<name>A0A9D1UY43_9BACT</name>
<dbReference type="GO" id="GO:0008381">
    <property type="term" value="F:mechanosensitive monoatomic ion channel activity"/>
    <property type="evidence" value="ECO:0007669"/>
    <property type="project" value="InterPro"/>
</dbReference>
<sequence length="276" mass="30979">MENLQNLPLDAAISKLIDLIVSFGSRLLIAIIVFFVGRWIIRRIINVVVKAMQRRKVEASLFSFVRSMVKITLYFLFIIILIGILGIETSSFIALFASAGIAIGAAMSGTLQNFAGGVMILLFKPFKVGDYIEAQGQSGTVKEIQIFNTILSTPDNKIIIVPNGGLSTGITENYSKEETRRVDWEFGIAYGDSYDKAKEVITRLLKSDTRILTSPDYFIALNSLGESSVNIVVRAWVKSPDYWNVFFDMNEKVYKTFAMENLNIPFPQMDVHIKHD</sequence>
<dbReference type="Gene3D" id="3.30.70.100">
    <property type="match status" value="1"/>
</dbReference>
<comment type="caution">
    <text evidence="10">The sequence shown here is derived from an EMBL/GenBank/DDBJ whole genome shotgun (WGS) entry which is preliminary data.</text>
</comment>
<dbReference type="Gene3D" id="1.10.287.1260">
    <property type="match status" value="1"/>
</dbReference>
<evidence type="ECO:0000256" key="7">
    <source>
        <dbReference type="SAM" id="Phobius"/>
    </source>
</evidence>
<dbReference type="SUPFAM" id="SSF82861">
    <property type="entry name" value="Mechanosensitive channel protein MscS (YggB), transmembrane region"/>
    <property type="match status" value="1"/>
</dbReference>
<comment type="subcellular location">
    <subcellularLocation>
        <location evidence="1">Cell membrane</location>
        <topology evidence="1">Multi-pass membrane protein</topology>
    </subcellularLocation>
</comment>
<feature type="transmembrane region" description="Helical" evidence="7">
    <location>
        <begin position="20"/>
        <end position="41"/>
    </location>
</feature>
<dbReference type="AlphaFoldDB" id="A0A9D1UY43"/>
<feature type="domain" description="Mechanosensitive ion channel MscS C-terminal" evidence="9">
    <location>
        <begin position="182"/>
        <end position="264"/>
    </location>
</feature>
<evidence type="ECO:0000313" key="11">
    <source>
        <dbReference type="Proteomes" id="UP000824202"/>
    </source>
</evidence>
<dbReference type="InterPro" id="IPR006685">
    <property type="entry name" value="MscS_channel_2nd"/>
</dbReference>
<evidence type="ECO:0000256" key="4">
    <source>
        <dbReference type="ARBA" id="ARBA00022692"/>
    </source>
</evidence>
<accession>A0A9D1UY43</accession>
<evidence type="ECO:0000256" key="5">
    <source>
        <dbReference type="ARBA" id="ARBA00022989"/>
    </source>
</evidence>
<feature type="transmembrane region" description="Helical" evidence="7">
    <location>
        <begin position="61"/>
        <end position="87"/>
    </location>
</feature>
<dbReference type="SUPFAM" id="SSF82689">
    <property type="entry name" value="Mechanosensitive channel protein MscS (YggB), C-terminal domain"/>
    <property type="match status" value="1"/>
</dbReference>
<reference evidence="10" key="2">
    <citation type="submission" date="2021-04" db="EMBL/GenBank/DDBJ databases">
        <authorList>
            <person name="Gilroy R."/>
        </authorList>
    </citation>
    <scope>NUCLEOTIDE SEQUENCE</scope>
    <source>
        <strain evidence="10">23274</strain>
    </source>
</reference>
<evidence type="ECO:0000259" key="9">
    <source>
        <dbReference type="Pfam" id="PF21082"/>
    </source>
</evidence>
<dbReference type="SUPFAM" id="SSF50182">
    <property type="entry name" value="Sm-like ribonucleoproteins"/>
    <property type="match status" value="1"/>
</dbReference>
<dbReference type="InterPro" id="IPR010920">
    <property type="entry name" value="LSM_dom_sf"/>
</dbReference>
<comment type="similarity">
    <text evidence="2">Belongs to the MscS (TC 1.A.23) family.</text>
</comment>
<organism evidence="10 11">
    <name type="scientific">Candidatus Odoribacter faecigallinarum</name>
    <dbReference type="NCBI Taxonomy" id="2838706"/>
    <lineage>
        <taxon>Bacteria</taxon>
        <taxon>Pseudomonadati</taxon>
        <taxon>Bacteroidota</taxon>
        <taxon>Bacteroidia</taxon>
        <taxon>Bacteroidales</taxon>
        <taxon>Odoribacteraceae</taxon>
        <taxon>Odoribacter</taxon>
    </lineage>
</organism>
<evidence type="ECO:0000256" key="6">
    <source>
        <dbReference type="ARBA" id="ARBA00023136"/>
    </source>
</evidence>
<dbReference type="PANTHER" id="PTHR30221:SF1">
    <property type="entry name" value="SMALL-CONDUCTANCE MECHANOSENSITIVE CHANNEL"/>
    <property type="match status" value="1"/>
</dbReference>
<dbReference type="InterPro" id="IPR011014">
    <property type="entry name" value="MscS_channel_TM-2"/>
</dbReference>
<dbReference type="InterPro" id="IPR023408">
    <property type="entry name" value="MscS_beta-dom_sf"/>
</dbReference>
<keyword evidence="3" id="KW-1003">Cell membrane</keyword>
<evidence type="ECO:0000256" key="2">
    <source>
        <dbReference type="ARBA" id="ARBA00008017"/>
    </source>
</evidence>
<proteinExistence type="inferred from homology"/>
<dbReference type="InterPro" id="IPR045275">
    <property type="entry name" value="MscS_archaea/bacteria_type"/>
</dbReference>
<dbReference type="Proteomes" id="UP000824202">
    <property type="component" value="Unassembled WGS sequence"/>
</dbReference>
<protein>
    <submittedName>
        <fullName evidence="10">Mechanosensitive ion channel</fullName>
    </submittedName>
</protein>
<keyword evidence="6 7" id="KW-0472">Membrane</keyword>
<evidence type="ECO:0000256" key="1">
    <source>
        <dbReference type="ARBA" id="ARBA00004651"/>
    </source>
</evidence>
<dbReference type="Pfam" id="PF00924">
    <property type="entry name" value="MS_channel_2nd"/>
    <property type="match status" value="1"/>
</dbReference>
<feature type="domain" description="Mechanosensitive ion channel MscS" evidence="8">
    <location>
        <begin position="110"/>
        <end position="176"/>
    </location>
</feature>
<dbReference type="InterPro" id="IPR011066">
    <property type="entry name" value="MscS_channel_C_sf"/>
</dbReference>